<evidence type="ECO:0000256" key="1">
    <source>
        <dbReference type="SAM" id="MobiDB-lite"/>
    </source>
</evidence>
<dbReference type="Proteomes" id="UP000054538">
    <property type="component" value="Unassembled WGS sequence"/>
</dbReference>
<feature type="compositionally biased region" description="Polar residues" evidence="1">
    <location>
        <begin position="1"/>
        <end position="23"/>
    </location>
</feature>
<evidence type="ECO:0000313" key="2">
    <source>
        <dbReference type="EMBL" id="KIK90969.1"/>
    </source>
</evidence>
<keyword evidence="3" id="KW-1185">Reference proteome</keyword>
<name>A0A0D0DXE6_9AGAM</name>
<feature type="region of interest" description="Disordered" evidence="1">
    <location>
        <begin position="1"/>
        <end position="55"/>
    </location>
</feature>
<protein>
    <submittedName>
        <fullName evidence="2">Uncharacterized protein</fullName>
    </submittedName>
</protein>
<dbReference type="InParanoid" id="A0A0D0DXE6"/>
<organism evidence="2 3">
    <name type="scientific">Paxillus rubicundulus Ve08.2h10</name>
    <dbReference type="NCBI Taxonomy" id="930991"/>
    <lineage>
        <taxon>Eukaryota</taxon>
        <taxon>Fungi</taxon>
        <taxon>Dikarya</taxon>
        <taxon>Basidiomycota</taxon>
        <taxon>Agaricomycotina</taxon>
        <taxon>Agaricomycetes</taxon>
        <taxon>Agaricomycetidae</taxon>
        <taxon>Boletales</taxon>
        <taxon>Paxilineae</taxon>
        <taxon>Paxillaceae</taxon>
        <taxon>Paxillus</taxon>
    </lineage>
</organism>
<dbReference type="EMBL" id="KN825445">
    <property type="protein sequence ID" value="KIK90969.1"/>
    <property type="molecule type" value="Genomic_DNA"/>
</dbReference>
<reference evidence="2 3" key="1">
    <citation type="submission" date="2014-04" db="EMBL/GenBank/DDBJ databases">
        <authorList>
            <consortium name="DOE Joint Genome Institute"/>
            <person name="Kuo A."/>
            <person name="Kohler A."/>
            <person name="Jargeat P."/>
            <person name="Nagy L.G."/>
            <person name="Floudas D."/>
            <person name="Copeland A."/>
            <person name="Barry K.W."/>
            <person name="Cichocki N."/>
            <person name="Veneault-Fourrey C."/>
            <person name="LaButti K."/>
            <person name="Lindquist E.A."/>
            <person name="Lipzen A."/>
            <person name="Lundell T."/>
            <person name="Morin E."/>
            <person name="Murat C."/>
            <person name="Sun H."/>
            <person name="Tunlid A."/>
            <person name="Henrissat B."/>
            <person name="Grigoriev I.V."/>
            <person name="Hibbett D.S."/>
            <person name="Martin F."/>
            <person name="Nordberg H.P."/>
            <person name="Cantor M.N."/>
            <person name="Hua S.X."/>
        </authorList>
    </citation>
    <scope>NUCLEOTIDE SEQUENCE [LARGE SCALE GENOMIC DNA]</scope>
    <source>
        <strain evidence="2 3">Ve08.2h10</strain>
    </source>
</reference>
<evidence type="ECO:0000313" key="3">
    <source>
        <dbReference type="Proteomes" id="UP000054538"/>
    </source>
</evidence>
<dbReference type="HOGENOM" id="CLU_3033075_0_0_1"/>
<proteinExistence type="predicted"/>
<dbReference type="AlphaFoldDB" id="A0A0D0DXE6"/>
<reference evidence="3" key="2">
    <citation type="submission" date="2015-01" db="EMBL/GenBank/DDBJ databases">
        <title>Evolutionary Origins and Diversification of the Mycorrhizal Mutualists.</title>
        <authorList>
            <consortium name="DOE Joint Genome Institute"/>
            <consortium name="Mycorrhizal Genomics Consortium"/>
            <person name="Kohler A."/>
            <person name="Kuo A."/>
            <person name="Nagy L.G."/>
            <person name="Floudas D."/>
            <person name="Copeland A."/>
            <person name="Barry K.W."/>
            <person name="Cichocki N."/>
            <person name="Veneault-Fourrey C."/>
            <person name="LaButti K."/>
            <person name="Lindquist E.A."/>
            <person name="Lipzen A."/>
            <person name="Lundell T."/>
            <person name="Morin E."/>
            <person name="Murat C."/>
            <person name="Riley R."/>
            <person name="Ohm R."/>
            <person name="Sun H."/>
            <person name="Tunlid A."/>
            <person name="Henrissat B."/>
            <person name="Grigoriev I.V."/>
            <person name="Hibbett D.S."/>
            <person name="Martin F."/>
        </authorList>
    </citation>
    <scope>NUCLEOTIDE SEQUENCE [LARGE SCALE GENOMIC DNA]</scope>
    <source>
        <strain evidence="3">Ve08.2h10</strain>
    </source>
</reference>
<accession>A0A0D0DXE6</accession>
<sequence length="55" mass="6072">MEFSSNLQWTSDQSDAGQASEWTPRQPLAHDLGIEKTAKKTDSKMMAGKGFKPTT</sequence>
<gene>
    <name evidence="2" type="ORF">PAXRUDRAFT_831225</name>
</gene>
<feature type="compositionally biased region" description="Basic and acidic residues" evidence="1">
    <location>
        <begin position="32"/>
        <end position="43"/>
    </location>
</feature>